<dbReference type="Gene3D" id="3.60.60.10">
    <property type="entry name" value="Penicillin V Acylase, Chain A"/>
    <property type="match status" value="1"/>
</dbReference>
<dbReference type="OMA" id="HMFPELV"/>
<proteinExistence type="predicted"/>
<dbReference type="PANTHER" id="PTHR35190">
    <property type="entry name" value="PROTEIN DCD1B"/>
    <property type="match status" value="1"/>
</dbReference>
<dbReference type="EMBL" id="GL883008">
    <property type="protein sequence ID" value="EGG23749.1"/>
    <property type="molecule type" value="Genomic_DNA"/>
</dbReference>
<sequence length="473" mass="52756">MDDPNALSVAQLTDQLGLHSLKRKWHVQPTVAIRGDVLDCYNSFFGRFVSIYGTINGQAVGCKGTLNDYALWTEQPTPVAEVANGKLFVTGPENNTVNVIHVYGTPYQMGYAHGQLLAPKIQKMIPLFFQYGELSIAQFVEKFSDRIPKVLLEIIEKLGLEAALDYIIEETRPFTPPYFYEELKGLADGSGVSYTLLLQVHMFPELTKAACSIIGAWGDATDEEFRLLQLRALDWGLSSPLNAYPMVIVYHPQAGNGNPFSVLGWTGFIGALTGYSRNLGISQKVWLMYDGEYKHAGIPFYFILRDMLQYDNTVQEAITRIQDAHRTCSIFLGIGSNSTMTADVVEYSYSYVNIFNDTTPFPGYKPSPPQHPILKDIVYVDRHPQPSSDPCLASLLQTYYGAISPLNIIDTVSQSQTGDLHIAIYDYYNNQMYVSVAATTVTDYPFPPGTVISPAFANQFIQLDMNTLLTLPY</sequence>
<gene>
    <name evidence="1" type="ORF">DFA_05883</name>
</gene>
<dbReference type="RefSeq" id="XP_004361600.1">
    <property type="nucleotide sequence ID" value="XM_004361543.1"/>
</dbReference>
<dbReference type="OrthoDB" id="189997at2759"/>
<dbReference type="InterPro" id="IPR047803">
    <property type="entry name" value="DCD1A/B-like"/>
</dbReference>
<dbReference type="Proteomes" id="UP000007797">
    <property type="component" value="Unassembled WGS sequence"/>
</dbReference>
<name>F4PN59_CACFS</name>
<evidence type="ECO:0000313" key="2">
    <source>
        <dbReference type="Proteomes" id="UP000007797"/>
    </source>
</evidence>
<accession>F4PN59</accession>
<dbReference type="PANTHER" id="PTHR35190:SF2">
    <property type="entry name" value="PROTEIN DCD1B"/>
    <property type="match status" value="1"/>
</dbReference>
<reference evidence="2" key="1">
    <citation type="journal article" date="2011" name="Genome Res.">
        <title>Phylogeny-wide analysis of social amoeba genomes highlights ancient origins for complex intercellular communication.</title>
        <authorList>
            <person name="Heidel A.J."/>
            <person name="Lawal H.M."/>
            <person name="Felder M."/>
            <person name="Schilde C."/>
            <person name="Helps N.R."/>
            <person name="Tunggal B."/>
            <person name="Rivero F."/>
            <person name="John U."/>
            <person name="Schleicher M."/>
            <person name="Eichinger L."/>
            <person name="Platzer M."/>
            <person name="Noegel A.A."/>
            <person name="Schaap P."/>
            <person name="Gloeckner G."/>
        </authorList>
    </citation>
    <scope>NUCLEOTIDE SEQUENCE [LARGE SCALE GENOMIC DNA]</scope>
    <source>
        <strain evidence="2">SH3</strain>
    </source>
</reference>
<evidence type="ECO:0000313" key="1">
    <source>
        <dbReference type="EMBL" id="EGG23749.1"/>
    </source>
</evidence>
<dbReference type="InterPro" id="IPR047794">
    <property type="entry name" value="C45_proenzyme-like"/>
</dbReference>
<dbReference type="InterPro" id="IPR027417">
    <property type="entry name" value="P-loop_NTPase"/>
</dbReference>
<dbReference type="AlphaFoldDB" id="F4PN59"/>
<dbReference type="Gene3D" id="3.40.50.300">
    <property type="entry name" value="P-loop containing nucleotide triphosphate hydrolases"/>
    <property type="match status" value="1"/>
</dbReference>
<protein>
    <submittedName>
        <fullName evidence="1">Acid ceramidase-like protein</fullName>
    </submittedName>
</protein>
<organism evidence="1 2">
    <name type="scientific">Cavenderia fasciculata</name>
    <name type="common">Slime mold</name>
    <name type="synonym">Dictyostelium fasciculatum</name>
    <dbReference type="NCBI Taxonomy" id="261658"/>
    <lineage>
        <taxon>Eukaryota</taxon>
        <taxon>Amoebozoa</taxon>
        <taxon>Evosea</taxon>
        <taxon>Eumycetozoa</taxon>
        <taxon>Dictyostelia</taxon>
        <taxon>Acytosteliales</taxon>
        <taxon>Cavenderiaceae</taxon>
        <taxon>Cavenderia</taxon>
    </lineage>
</organism>
<dbReference type="KEGG" id="dfa:DFA_05883"/>
<dbReference type="GeneID" id="14874967"/>
<keyword evidence="2" id="KW-1185">Reference proteome</keyword>
<dbReference type="NCBIfam" id="NF040521">
    <property type="entry name" value="C45_proenzyme"/>
    <property type="match status" value="1"/>
</dbReference>